<dbReference type="EMBL" id="JBHUIO010000005">
    <property type="protein sequence ID" value="MFD2170425.1"/>
    <property type="molecule type" value="Genomic_DNA"/>
</dbReference>
<sequence length="45" mass="5083">MEKHTSTVSSRLVVSWFRANVQGSVFGELLAKRVACELKLWLAMC</sequence>
<evidence type="ECO:0000313" key="1">
    <source>
        <dbReference type="EMBL" id="MFD2170425.1"/>
    </source>
</evidence>
<reference evidence="2" key="1">
    <citation type="journal article" date="2019" name="Int. J. Syst. Evol. Microbiol.">
        <title>The Global Catalogue of Microorganisms (GCM) 10K type strain sequencing project: providing services to taxonomists for standard genome sequencing and annotation.</title>
        <authorList>
            <consortium name="The Broad Institute Genomics Platform"/>
            <consortium name="The Broad Institute Genome Sequencing Center for Infectious Disease"/>
            <person name="Wu L."/>
            <person name="Ma J."/>
        </authorList>
    </citation>
    <scope>NUCLEOTIDE SEQUENCE [LARGE SCALE GENOMIC DNA]</scope>
    <source>
        <strain evidence="2">CGMCC 1.13574</strain>
    </source>
</reference>
<comment type="caution">
    <text evidence="1">The sequence shown here is derived from an EMBL/GenBank/DDBJ whole genome shotgun (WGS) entry which is preliminary data.</text>
</comment>
<protein>
    <submittedName>
        <fullName evidence="1">Uncharacterized protein</fullName>
    </submittedName>
</protein>
<name>A0ABW4ZXE2_9BACL</name>
<accession>A0ABW4ZXE2</accession>
<gene>
    <name evidence="1" type="ORF">ACFSOY_10470</name>
</gene>
<organism evidence="1 2">
    <name type="scientific">Tumebacillus lipolyticus</name>
    <dbReference type="NCBI Taxonomy" id="1280370"/>
    <lineage>
        <taxon>Bacteria</taxon>
        <taxon>Bacillati</taxon>
        <taxon>Bacillota</taxon>
        <taxon>Bacilli</taxon>
        <taxon>Bacillales</taxon>
        <taxon>Alicyclobacillaceae</taxon>
        <taxon>Tumebacillus</taxon>
    </lineage>
</organism>
<proteinExistence type="predicted"/>
<dbReference type="RefSeq" id="WP_386046366.1">
    <property type="nucleotide sequence ID" value="NZ_JBHUIO010000005.1"/>
</dbReference>
<dbReference type="Proteomes" id="UP001597343">
    <property type="component" value="Unassembled WGS sequence"/>
</dbReference>
<evidence type="ECO:0000313" key="2">
    <source>
        <dbReference type="Proteomes" id="UP001597343"/>
    </source>
</evidence>
<keyword evidence="2" id="KW-1185">Reference proteome</keyword>